<gene>
    <name evidence="1" type="ORF">HV819_01685</name>
</gene>
<organism evidence="1 2">
    <name type="scientific">Anaerococcus faecalis</name>
    <dbReference type="NCBI Taxonomy" id="2742993"/>
    <lineage>
        <taxon>Bacteria</taxon>
        <taxon>Bacillati</taxon>
        <taxon>Bacillota</taxon>
        <taxon>Tissierellia</taxon>
        <taxon>Tissierellales</taxon>
        <taxon>Peptoniphilaceae</taxon>
        <taxon>Anaerococcus</taxon>
    </lineage>
</organism>
<dbReference type="InterPro" id="IPR006439">
    <property type="entry name" value="HAD-SF_hydro_IA"/>
</dbReference>
<keyword evidence="1" id="KW-0378">Hydrolase</keyword>
<dbReference type="Pfam" id="PF13242">
    <property type="entry name" value="Hydrolase_like"/>
    <property type="match status" value="1"/>
</dbReference>
<dbReference type="SUPFAM" id="SSF56784">
    <property type="entry name" value="HAD-like"/>
    <property type="match status" value="1"/>
</dbReference>
<dbReference type="InterPro" id="IPR023214">
    <property type="entry name" value="HAD_sf"/>
</dbReference>
<proteinExistence type="predicted"/>
<comment type="caution">
    <text evidence="1">The sequence shown here is derived from an EMBL/GenBank/DDBJ whole genome shotgun (WGS) entry which is preliminary data.</text>
</comment>
<name>A0ABX2N7R7_9FIRM</name>
<protein>
    <submittedName>
        <fullName evidence="1">HAD-IA family hydrolase</fullName>
    </submittedName>
</protein>
<evidence type="ECO:0000313" key="2">
    <source>
        <dbReference type="Proteomes" id="UP000540919"/>
    </source>
</evidence>
<dbReference type="EMBL" id="JABVBA010000001">
    <property type="protein sequence ID" value="NVF10728.1"/>
    <property type="molecule type" value="Genomic_DNA"/>
</dbReference>
<evidence type="ECO:0000313" key="1">
    <source>
        <dbReference type="EMBL" id="NVF10728.1"/>
    </source>
</evidence>
<dbReference type="GO" id="GO:0016787">
    <property type="term" value="F:hydrolase activity"/>
    <property type="evidence" value="ECO:0007669"/>
    <property type="project" value="UniProtKB-KW"/>
</dbReference>
<sequence>MAKLDEFFFRFYISDKIGYEKPNQRFFTYILNDLNLNKQDIIMLGDSLQSEIKGAFNFGIDSIYFNKNNLKTNKKFFTFEVNKLNDIFNIL</sequence>
<dbReference type="Proteomes" id="UP000540919">
    <property type="component" value="Unassembled WGS sequence"/>
</dbReference>
<reference evidence="1 2" key="1">
    <citation type="submission" date="2020-06" db="EMBL/GenBank/DDBJ databases">
        <title>Anaerococcus sp. nov., isolated form swine feces.</title>
        <authorList>
            <person name="Yu S."/>
        </authorList>
    </citation>
    <scope>NUCLEOTIDE SEQUENCE [LARGE SCALE GENOMIC DNA]</scope>
    <source>
        <strain evidence="1 2">AGMB00486</strain>
    </source>
</reference>
<dbReference type="InterPro" id="IPR036412">
    <property type="entry name" value="HAD-like_sf"/>
</dbReference>
<dbReference type="Gene3D" id="3.40.50.1000">
    <property type="entry name" value="HAD superfamily/HAD-like"/>
    <property type="match status" value="1"/>
</dbReference>
<dbReference type="NCBIfam" id="TIGR01549">
    <property type="entry name" value="HAD-SF-IA-v1"/>
    <property type="match status" value="1"/>
</dbReference>
<accession>A0ABX2N7R7</accession>
<dbReference type="PANTHER" id="PTHR47478:SF1">
    <property type="entry name" value="PYRIMIDINE 5'-NUCLEOTIDASE YJJG"/>
    <property type="match status" value="1"/>
</dbReference>
<keyword evidence="2" id="KW-1185">Reference proteome</keyword>
<dbReference type="InterPro" id="IPR052550">
    <property type="entry name" value="Pyrimidine_5'-ntase_YjjG"/>
</dbReference>
<dbReference type="PANTHER" id="PTHR47478">
    <property type="match status" value="1"/>
</dbReference>